<dbReference type="Proteomes" id="UP000679725">
    <property type="component" value="Unassembled WGS sequence"/>
</dbReference>
<dbReference type="EMBL" id="CAJRAU010000001">
    <property type="protein sequence ID" value="CAG5068038.1"/>
    <property type="molecule type" value="Genomic_DNA"/>
</dbReference>
<evidence type="ECO:0000313" key="3">
    <source>
        <dbReference type="Proteomes" id="UP000679725"/>
    </source>
</evidence>
<organism evidence="2 3">
    <name type="scientific">Dyadobacter linearis</name>
    <dbReference type="NCBI Taxonomy" id="2823330"/>
    <lineage>
        <taxon>Bacteria</taxon>
        <taxon>Pseudomonadati</taxon>
        <taxon>Bacteroidota</taxon>
        <taxon>Cytophagia</taxon>
        <taxon>Cytophagales</taxon>
        <taxon>Spirosomataceae</taxon>
        <taxon>Dyadobacter</taxon>
    </lineage>
</organism>
<keyword evidence="1" id="KW-0472">Membrane</keyword>
<comment type="caution">
    <text evidence="2">The sequence shown here is derived from an EMBL/GenBank/DDBJ whole genome shotgun (WGS) entry which is preliminary data.</text>
</comment>
<keyword evidence="3" id="KW-1185">Reference proteome</keyword>
<evidence type="ECO:0000256" key="1">
    <source>
        <dbReference type="SAM" id="Phobius"/>
    </source>
</evidence>
<accession>A0ABM8UKV6</accession>
<keyword evidence="1" id="KW-0812">Transmembrane</keyword>
<keyword evidence="1" id="KW-1133">Transmembrane helix</keyword>
<protein>
    <submittedName>
        <fullName evidence="2">Uncharacterized protein</fullName>
    </submittedName>
</protein>
<proteinExistence type="predicted"/>
<feature type="transmembrane region" description="Helical" evidence="1">
    <location>
        <begin position="66"/>
        <end position="88"/>
    </location>
</feature>
<gene>
    <name evidence="2" type="ORF">DYBT9623_00766</name>
</gene>
<reference evidence="2 3" key="1">
    <citation type="submission" date="2021-04" db="EMBL/GenBank/DDBJ databases">
        <authorList>
            <person name="Rodrigo-Torres L."/>
            <person name="Arahal R. D."/>
            <person name="Lucena T."/>
        </authorList>
    </citation>
    <scope>NUCLEOTIDE SEQUENCE [LARGE SCALE GENOMIC DNA]</scope>
    <source>
        <strain evidence="2 3">CECT 9623</strain>
    </source>
</reference>
<name>A0ABM8UKV6_9BACT</name>
<evidence type="ECO:0000313" key="2">
    <source>
        <dbReference type="EMBL" id="CAG5068038.1"/>
    </source>
</evidence>
<sequence length="98" mass="10874">MLMTLDTDIHKKSAAELVKMSLSNESNIWNRQNQISAPATLSTPHLALLNPHNLCDCLVSPTYLKVALHTAHILTLVALLLSNISLNIQSKRYASIKR</sequence>